<keyword evidence="1" id="KW-1133">Transmembrane helix</keyword>
<evidence type="ECO:0000313" key="3">
    <source>
        <dbReference type="Proteomes" id="UP000286974"/>
    </source>
</evidence>
<dbReference type="RefSeq" id="WP_225417662.1">
    <property type="nucleotide sequence ID" value="NZ_BEXA01000003.1"/>
</dbReference>
<name>A0A401FN80_9LACO</name>
<feature type="transmembrane region" description="Helical" evidence="1">
    <location>
        <begin position="124"/>
        <end position="146"/>
    </location>
</feature>
<protein>
    <submittedName>
        <fullName evidence="2">Substrate-specific component CblT of predicted B12-regulated ECF transporter for dimethylbenzimidazole</fullName>
    </submittedName>
</protein>
<accession>A0A401FN80</accession>
<dbReference type="Pfam" id="PF12822">
    <property type="entry name" value="ECF_trnsprt"/>
    <property type="match status" value="1"/>
</dbReference>
<evidence type="ECO:0000256" key="1">
    <source>
        <dbReference type="SAM" id="Phobius"/>
    </source>
</evidence>
<gene>
    <name evidence="2" type="ORF">NBRC111893_1817</name>
</gene>
<dbReference type="AlphaFoldDB" id="A0A401FN80"/>
<dbReference type="EMBL" id="BEXA01000003">
    <property type="protein sequence ID" value="GAY73671.1"/>
    <property type="molecule type" value="Genomic_DNA"/>
</dbReference>
<comment type="caution">
    <text evidence="2">The sequence shown here is derived from an EMBL/GenBank/DDBJ whole genome shotgun (WGS) entry which is preliminary data.</text>
</comment>
<feature type="transmembrane region" description="Helical" evidence="1">
    <location>
        <begin position="97"/>
        <end position="118"/>
    </location>
</feature>
<feature type="transmembrane region" description="Helical" evidence="1">
    <location>
        <begin position="65"/>
        <end position="85"/>
    </location>
</feature>
<dbReference type="InterPro" id="IPR024529">
    <property type="entry name" value="ECF_trnsprt_substrate-spec"/>
</dbReference>
<keyword evidence="3" id="KW-1185">Reference proteome</keyword>
<dbReference type="GO" id="GO:0022857">
    <property type="term" value="F:transmembrane transporter activity"/>
    <property type="evidence" value="ECO:0007669"/>
    <property type="project" value="InterPro"/>
</dbReference>
<dbReference type="Proteomes" id="UP000286974">
    <property type="component" value="Unassembled WGS sequence"/>
</dbReference>
<keyword evidence="1" id="KW-0472">Membrane</keyword>
<reference evidence="2 3" key="1">
    <citation type="submission" date="2017-11" db="EMBL/GenBank/DDBJ databases">
        <title>Draft Genome Sequence of Lactobacillus curieae NBRC 111893 isolated from Koso, a Japanese sugar-Vegetable Fermented Beverage.</title>
        <authorList>
            <person name="Chiou T.Y."/>
            <person name="Oshima K."/>
            <person name="Suda W."/>
            <person name="Hattori M."/>
            <person name="Takahashi T."/>
        </authorList>
    </citation>
    <scope>NUCLEOTIDE SEQUENCE [LARGE SCALE GENOMIC DNA]</scope>
    <source>
        <strain evidence="2 3">NBRC111893</strain>
    </source>
</reference>
<sequence>MRIVLAAVFLALCVVGANVKLMGSIALDSFAAFLGAIVLGPVDGAVLGFFGHMISALLAGFPLTLPIHLIIGVLMAICMAAFGYIRKRFGRDKLSVILVSDVIAYVINVPLELVLMYPLLKGTIVAFFLPLTIATIVNLVICEILYKIFAKRLAPFMGDVK</sequence>
<keyword evidence="1" id="KW-0812">Transmembrane</keyword>
<evidence type="ECO:0000313" key="2">
    <source>
        <dbReference type="EMBL" id="GAY73671.1"/>
    </source>
</evidence>
<proteinExistence type="predicted"/>
<dbReference type="Gene3D" id="1.10.1760.20">
    <property type="match status" value="1"/>
</dbReference>
<organism evidence="2 3">
    <name type="scientific">Lentilactobacillus kosonis</name>
    <dbReference type="NCBI Taxonomy" id="2810561"/>
    <lineage>
        <taxon>Bacteria</taxon>
        <taxon>Bacillati</taxon>
        <taxon>Bacillota</taxon>
        <taxon>Bacilli</taxon>
        <taxon>Lactobacillales</taxon>
        <taxon>Lactobacillaceae</taxon>
        <taxon>Lentilactobacillus</taxon>
    </lineage>
</organism>